<dbReference type="GO" id="GO:0042391">
    <property type="term" value="P:regulation of membrane potential"/>
    <property type="evidence" value="ECO:0007669"/>
    <property type="project" value="TreeGrafter"/>
</dbReference>
<sequence>MEGFMIGPGGLQDRNWRASRQEVSFMTGRGGLKRGPGGLQERTWRASKQDVSFMTGRGGLKRGPGGLRDRTRRPSSQDVEGSRPDVSIVAAASCRYLYWQRTALEYLFAKETYLATVMTTLIARDITTKLYAMNNKYASCLSAVCWQYLPRKAVRAKALGPIISTWTIS</sequence>
<dbReference type="GO" id="GO:0051146">
    <property type="term" value="P:striated muscle cell differentiation"/>
    <property type="evidence" value="ECO:0007669"/>
    <property type="project" value="TreeGrafter"/>
</dbReference>
<dbReference type="AlphaFoldDB" id="A0A6H5FWS6"/>
<feature type="compositionally biased region" description="Gly residues" evidence="1">
    <location>
        <begin position="56"/>
        <end position="66"/>
    </location>
</feature>
<feature type="region of interest" description="Disordered" evidence="1">
    <location>
        <begin position="54"/>
        <end position="82"/>
    </location>
</feature>
<evidence type="ECO:0000256" key="1">
    <source>
        <dbReference type="SAM" id="MobiDB-lite"/>
    </source>
</evidence>
<organism evidence="2 3">
    <name type="scientific">Nesidiocoris tenuis</name>
    <dbReference type="NCBI Taxonomy" id="355587"/>
    <lineage>
        <taxon>Eukaryota</taxon>
        <taxon>Metazoa</taxon>
        <taxon>Ecdysozoa</taxon>
        <taxon>Arthropoda</taxon>
        <taxon>Hexapoda</taxon>
        <taxon>Insecta</taxon>
        <taxon>Pterygota</taxon>
        <taxon>Neoptera</taxon>
        <taxon>Paraneoptera</taxon>
        <taxon>Hemiptera</taxon>
        <taxon>Heteroptera</taxon>
        <taxon>Panheteroptera</taxon>
        <taxon>Cimicomorpha</taxon>
        <taxon>Miridae</taxon>
        <taxon>Dicyphina</taxon>
        <taxon>Nesidiocoris</taxon>
    </lineage>
</organism>
<dbReference type="PANTHER" id="PTHR12101:SF30">
    <property type="entry name" value="POPEYE DOMAIN-CONTAINING PROTEIN 3-LIKE PROTEIN"/>
    <property type="match status" value="1"/>
</dbReference>
<dbReference type="EMBL" id="CADCXU010001851">
    <property type="protein sequence ID" value="CAA9994247.1"/>
    <property type="molecule type" value="Genomic_DNA"/>
</dbReference>
<proteinExistence type="predicted"/>
<dbReference type="GO" id="GO:0030552">
    <property type="term" value="F:cAMP binding"/>
    <property type="evidence" value="ECO:0007669"/>
    <property type="project" value="TreeGrafter"/>
</dbReference>
<protein>
    <submittedName>
        <fullName evidence="2">Uncharacterized protein</fullName>
    </submittedName>
</protein>
<dbReference type="InterPro" id="IPR006916">
    <property type="entry name" value="POPDC1-3"/>
</dbReference>
<dbReference type="Proteomes" id="UP000479000">
    <property type="component" value="Unassembled WGS sequence"/>
</dbReference>
<evidence type="ECO:0000313" key="2">
    <source>
        <dbReference type="EMBL" id="CAA9994247.1"/>
    </source>
</evidence>
<dbReference type="GO" id="GO:0007507">
    <property type="term" value="P:heart development"/>
    <property type="evidence" value="ECO:0007669"/>
    <property type="project" value="TreeGrafter"/>
</dbReference>
<evidence type="ECO:0000313" key="3">
    <source>
        <dbReference type="Proteomes" id="UP000479000"/>
    </source>
</evidence>
<dbReference type="OrthoDB" id="425611at2759"/>
<keyword evidence="3" id="KW-1185">Reference proteome</keyword>
<name>A0A6H5FWS6_9HEMI</name>
<dbReference type="GO" id="GO:0042383">
    <property type="term" value="C:sarcolemma"/>
    <property type="evidence" value="ECO:0007669"/>
    <property type="project" value="TreeGrafter"/>
</dbReference>
<reference evidence="2 3" key="1">
    <citation type="submission" date="2020-02" db="EMBL/GenBank/DDBJ databases">
        <authorList>
            <person name="Ferguson B K."/>
        </authorList>
    </citation>
    <scope>NUCLEOTIDE SEQUENCE [LARGE SCALE GENOMIC DNA]</scope>
</reference>
<dbReference type="PANTHER" id="PTHR12101">
    <property type="entry name" value="POPEYE DOMAIN CONTAINING PROTEIN"/>
    <property type="match status" value="1"/>
</dbReference>
<gene>
    <name evidence="2" type="ORF">NTEN_LOCUS1063</name>
</gene>
<accession>A0A6H5FWS6</accession>